<feature type="domain" description="HTH tetR-type" evidence="6">
    <location>
        <begin position="1"/>
        <end position="60"/>
    </location>
</feature>
<dbReference type="SUPFAM" id="SSF46689">
    <property type="entry name" value="Homeodomain-like"/>
    <property type="match status" value="1"/>
</dbReference>
<protein>
    <submittedName>
        <fullName evidence="7">TetR/AcrR family transcriptional regulator</fullName>
    </submittedName>
</protein>
<dbReference type="Gene3D" id="1.10.357.10">
    <property type="entry name" value="Tetracycline Repressor, domain 2"/>
    <property type="match status" value="1"/>
</dbReference>
<dbReference type="RefSeq" id="WP_377822817.1">
    <property type="nucleotide sequence ID" value="NZ_JBHSWJ010000002.1"/>
</dbReference>
<evidence type="ECO:0000256" key="4">
    <source>
        <dbReference type="PROSITE-ProRule" id="PRU00335"/>
    </source>
</evidence>
<dbReference type="PROSITE" id="PS50977">
    <property type="entry name" value="HTH_TETR_2"/>
    <property type="match status" value="1"/>
</dbReference>
<accession>A0ABW2ATF8</accession>
<name>A0ABW2ATF8_9MICO</name>
<dbReference type="EMBL" id="JBHSWJ010000002">
    <property type="protein sequence ID" value="MFC6714416.1"/>
    <property type="molecule type" value="Genomic_DNA"/>
</dbReference>
<evidence type="ECO:0000256" key="3">
    <source>
        <dbReference type="ARBA" id="ARBA00023163"/>
    </source>
</evidence>
<dbReference type="SUPFAM" id="SSF48498">
    <property type="entry name" value="Tetracyclin repressor-like, C-terminal domain"/>
    <property type="match status" value="1"/>
</dbReference>
<dbReference type="InterPro" id="IPR004111">
    <property type="entry name" value="Repressor_TetR_C"/>
</dbReference>
<feature type="compositionally biased region" description="Low complexity" evidence="5">
    <location>
        <begin position="181"/>
        <end position="192"/>
    </location>
</feature>
<keyword evidence="2 4" id="KW-0238">DNA-binding</keyword>
<dbReference type="InterPro" id="IPR050109">
    <property type="entry name" value="HTH-type_TetR-like_transc_reg"/>
</dbReference>
<reference evidence="8" key="1">
    <citation type="journal article" date="2019" name="Int. J. Syst. Evol. Microbiol.">
        <title>The Global Catalogue of Microorganisms (GCM) 10K type strain sequencing project: providing services to taxonomists for standard genome sequencing and annotation.</title>
        <authorList>
            <consortium name="The Broad Institute Genomics Platform"/>
            <consortium name="The Broad Institute Genome Sequencing Center for Infectious Disease"/>
            <person name="Wu L."/>
            <person name="Ma J."/>
        </authorList>
    </citation>
    <scope>NUCLEOTIDE SEQUENCE [LARGE SCALE GENOMIC DNA]</scope>
    <source>
        <strain evidence="8">NBRC 106593</strain>
    </source>
</reference>
<dbReference type="Pfam" id="PF02909">
    <property type="entry name" value="TetR_C_1"/>
    <property type="match status" value="1"/>
</dbReference>
<dbReference type="PANTHER" id="PTHR30055">
    <property type="entry name" value="HTH-TYPE TRANSCRIPTIONAL REGULATOR RUTR"/>
    <property type="match status" value="1"/>
</dbReference>
<dbReference type="PANTHER" id="PTHR30055:SF151">
    <property type="entry name" value="TRANSCRIPTIONAL REGULATORY PROTEIN"/>
    <property type="match status" value="1"/>
</dbReference>
<organism evidence="7 8">
    <name type="scientific">Branchiibius cervicis</name>
    <dbReference type="NCBI Taxonomy" id="908252"/>
    <lineage>
        <taxon>Bacteria</taxon>
        <taxon>Bacillati</taxon>
        <taxon>Actinomycetota</taxon>
        <taxon>Actinomycetes</taxon>
        <taxon>Micrococcales</taxon>
        <taxon>Dermacoccaceae</taxon>
        <taxon>Branchiibius</taxon>
    </lineage>
</organism>
<dbReference type="InterPro" id="IPR009057">
    <property type="entry name" value="Homeodomain-like_sf"/>
</dbReference>
<dbReference type="Proteomes" id="UP001596356">
    <property type="component" value="Unassembled WGS sequence"/>
</dbReference>
<dbReference type="Gene3D" id="1.10.10.60">
    <property type="entry name" value="Homeodomain-like"/>
    <property type="match status" value="1"/>
</dbReference>
<keyword evidence="8" id="KW-1185">Reference proteome</keyword>
<evidence type="ECO:0000256" key="2">
    <source>
        <dbReference type="ARBA" id="ARBA00023125"/>
    </source>
</evidence>
<dbReference type="Pfam" id="PF00440">
    <property type="entry name" value="TetR_N"/>
    <property type="match status" value="1"/>
</dbReference>
<evidence type="ECO:0000256" key="1">
    <source>
        <dbReference type="ARBA" id="ARBA00023015"/>
    </source>
</evidence>
<evidence type="ECO:0000313" key="8">
    <source>
        <dbReference type="Proteomes" id="UP001596356"/>
    </source>
</evidence>
<evidence type="ECO:0000259" key="6">
    <source>
        <dbReference type="PROSITE" id="PS50977"/>
    </source>
</evidence>
<keyword evidence="1" id="KW-0805">Transcription regulation</keyword>
<sequence length="261" mass="29231">MSADRLITETLALVDEQGIAAASMRTVARRLDVQVMTLYRYVDNREDLFDAVVDHIVDELDDDPDIESAAAAGQWRPYLTSLAWGVRRYALTHPHAFPLVATRPPQAPWINPPLRSLRWIEQMLQTLAGDGFSDEHVLYTYRCFNSFLLGYLLLETSAMVIADPKPGDGSFQAGDDGGPGDPVDSTDPVPGSLSPTRTEGQREDIADCDTSEDLIAVDPERYPLIHRLREGLTEDHFEEEFRGGLELLLDRIEEQLQQHPS</sequence>
<feature type="region of interest" description="Disordered" evidence="5">
    <location>
        <begin position="167"/>
        <end position="204"/>
    </location>
</feature>
<proteinExistence type="predicted"/>
<gene>
    <name evidence="7" type="ORF">ACFQBT_11540</name>
</gene>
<evidence type="ECO:0000256" key="5">
    <source>
        <dbReference type="SAM" id="MobiDB-lite"/>
    </source>
</evidence>
<feature type="DNA-binding region" description="H-T-H motif" evidence="4">
    <location>
        <begin position="23"/>
        <end position="42"/>
    </location>
</feature>
<keyword evidence="3" id="KW-0804">Transcription</keyword>
<dbReference type="InterPro" id="IPR036271">
    <property type="entry name" value="Tet_transcr_reg_TetR-rel_C_sf"/>
</dbReference>
<comment type="caution">
    <text evidence="7">The sequence shown here is derived from an EMBL/GenBank/DDBJ whole genome shotgun (WGS) entry which is preliminary data.</text>
</comment>
<evidence type="ECO:0000313" key="7">
    <source>
        <dbReference type="EMBL" id="MFC6714416.1"/>
    </source>
</evidence>
<dbReference type="InterPro" id="IPR001647">
    <property type="entry name" value="HTH_TetR"/>
</dbReference>